<dbReference type="Gene3D" id="3.90.215.10">
    <property type="entry name" value="Gamma Fibrinogen, chain A, domain 1"/>
    <property type="match status" value="1"/>
</dbReference>
<dbReference type="Proteomes" id="UP000494163">
    <property type="component" value="Chromosome 3L"/>
</dbReference>
<evidence type="ECO:0000313" key="2">
    <source>
        <dbReference type="EMBL" id="ALC44603.1"/>
    </source>
</evidence>
<dbReference type="Pfam" id="PF00147">
    <property type="entry name" value="Fibrinogen_C"/>
    <property type="match status" value="1"/>
</dbReference>
<dbReference type="InterPro" id="IPR002181">
    <property type="entry name" value="Fibrinogen_a/b/g_C_dom"/>
</dbReference>
<proteinExistence type="predicted"/>
<accession>A0A0M3QWR2</accession>
<dbReference type="EMBL" id="CP012525">
    <property type="protein sequence ID" value="ALC44603.1"/>
    <property type="molecule type" value="Genomic_DNA"/>
</dbReference>
<dbReference type="AlphaFoldDB" id="A0A0M3QWR2"/>
<dbReference type="PROSITE" id="PS51406">
    <property type="entry name" value="FIBRINOGEN_C_2"/>
    <property type="match status" value="1"/>
</dbReference>
<dbReference type="InterPro" id="IPR050373">
    <property type="entry name" value="Fibrinogen_C-term_domain"/>
</dbReference>
<gene>
    <name evidence="2" type="ORF">Dbus_chr3Lg1769</name>
</gene>
<evidence type="ECO:0000259" key="1">
    <source>
        <dbReference type="PROSITE" id="PS51406"/>
    </source>
</evidence>
<dbReference type="PANTHER" id="PTHR19143:SF327">
    <property type="entry name" value="FI21813P1-RELATED"/>
    <property type="match status" value="1"/>
</dbReference>
<dbReference type="InterPro" id="IPR036056">
    <property type="entry name" value="Fibrinogen-like_C"/>
</dbReference>
<dbReference type="PANTHER" id="PTHR19143">
    <property type="entry name" value="FIBRINOGEN/TENASCIN/ANGIOPOEITIN"/>
    <property type="match status" value="1"/>
</dbReference>
<feature type="domain" description="Fibrinogen C-terminal" evidence="1">
    <location>
        <begin position="1"/>
        <end position="70"/>
    </location>
</feature>
<dbReference type="OrthoDB" id="7841679at2759"/>
<dbReference type="SUPFAM" id="SSF56496">
    <property type="entry name" value="Fibrinogen C-terminal domain-like"/>
    <property type="match status" value="1"/>
</dbReference>
<keyword evidence="3" id="KW-1185">Reference proteome</keyword>
<organism evidence="2 3">
    <name type="scientific">Drosophila busckii</name>
    <name type="common">Fruit fly</name>
    <dbReference type="NCBI Taxonomy" id="30019"/>
    <lineage>
        <taxon>Eukaryota</taxon>
        <taxon>Metazoa</taxon>
        <taxon>Ecdysozoa</taxon>
        <taxon>Arthropoda</taxon>
        <taxon>Hexapoda</taxon>
        <taxon>Insecta</taxon>
        <taxon>Pterygota</taxon>
        <taxon>Neoptera</taxon>
        <taxon>Endopterygota</taxon>
        <taxon>Diptera</taxon>
        <taxon>Brachycera</taxon>
        <taxon>Muscomorpha</taxon>
        <taxon>Ephydroidea</taxon>
        <taxon>Drosophilidae</taxon>
        <taxon>Drosophila</taxon>
    </lineage>
</organism>
<protein>
    <submittedName>
        <fullName evidence="2">Maker743</fullName>
    </submittedName>
</protein>
<evidence type="ECO:0000313" key="3">
    <source>
        <dbReference type="Proteomes" id="UP000494163"/>
    </source>
</evidence>
<dbReference type="InterPro" id="IPR014716">
    <property type="entry name" value="Fibrinogen_a/b/g_C_1"/>
</dbReference>
<dbReference type="GO" id="GO:0005615">
    <property type="term" value="C:extracellular space"/>
    <property type="evidence" value="ECO:0007669"/>
    <property type="project" value="TreeGrafter"/>
</dbReference>
<sequence length="70" mass="8152">MKFTTRDRDNDLSPGNCATDYQSGGWWYKNCSDCNLNGQFVKFKANSTRIIHWAGWEGLRMVHMLIRPVI</sequence>
<name>A0A0M3QWR2_DROBS</name>
<reference evidence="2 3" key="1">
    <citation type="submission" date="2015-08" db="EMBL/GenBank/DDBJ databases">
        <title>Ancestral chromatin configuration constrains chromatin evolution on differentiating sex chromosomes in Drosophila.</title>
        <authorList>
            <person name="Zhou Q."/>
            <person name="Bachtrog D."/>
        </authorList>
    </citation>
    <scope>NUCLEOTIDE SEQUENCE [LARGE SCALE GENOMIC DNA]</scope>
    <source>
        <tissue evidence="2">Whole larvae</tissue>
    </source>
</reference>